<dbReference type="Pfam" id="PF07971">
    <property type="entry name" value="Glyco_hydro_92"/>
    <property type="match status" value="1"/>
</dbReference>
<evidence type="ECO:0000313" key="5">
    <source>
        <dbReference type="EMBL" id="PAD76459.1"/>
    </source>
</evidence>
<evidence type="ECO:0000256" key="1">
    <source>
        <dbReference type="ARBA" id="ARBA00022729"/>
    </source>
</evidence>
<reference evidence="5 6" key="1">
    <citation type="submission" date="2017-07" db="EMBL/GenBank/DDBJ databases">
        <title>Isolation and whole genome analysis of endospore-forming bacteria from heroin.</title>
        <authorList>
            <person name="Kalinowski J."/>
            <person name="Ahrens B."/>
            <person name="Al-Dilaimi A."/>
            <person name="Winkler A."/>
            <person name="Wibberg D."/>
            <person name="Schleenbecker U."/>
            <person name="Ruckert C."/>
            <person name="Wolfel R."/>
            <person name="Grass G."/>
        </authorList>
    </citation>
    <scope>NUCLEOTIDE SEQUENCE [LARGE SCALE GENOMIC DNA]</scope>
    <source>
        <strain evidence="5 6">7537-G1</strain>
    </source>
</reference>
<organism evidence="5 6">
    <name type="scientific">Paenibacillus campinasensis</name>
    <dbReference type="NCBI Taxonomy" id="66347"/>
    <lineage>
        <taxon>Bacteria</taxon>
        <taxon>Bacillati</taxon>
        <taxon>Bacillota</taxon>
        <taxon>Bacilli</taxon>
        <taxon>Bacillales</taxon>
        <taxon>Paenibacillaceae</taxon>
        <taxon>Paenibacillus</taxon>
    </lineage>
</organism>
<dbReference type="PROSITE" id="PS51175">
    <property type="entry name" value="CBM6"/>
    <property type="match status" value="2"/>
</dbReference>
<feature type="domain" description="F5/8 type C" evidence="3">
    <location>
        <begin position="31"/>
        <end position="180"/>
    </location>
</feature>
<dbReference type="GO" id="GO:0000224">
    <property type="term" value="F:peptide-N4-(N-acetyl-beta-glucosaminyl)asparagine amidase activity"/>
    <property type="evidence" value="ECO:0007669"/>
    <property type="project" value="TreeGrafter"/>
</dbReference>
<dbReference type="PROSITE" id="PS50022">
    <property type="entry name" value="FA58C_3"/>
    <property type="match status" value="1"/>
</dbReference>
<keyword evidence="1" id="KW-0732">Signal</keyword>
<protein>
    <submittedName>
        <fullName evidence="5">Alpha-1,2-mannosidase</fullName>
    </submittedName>
</protein>
<dbReference type="InterPro" id="IPR008928">
    <property type="entry name" value="6-hairpin_glycosidase_sf"/>
</dbReference>
<evidence type="ECO:0000259" key="4">
    <source>
        <dbReference type="PROSITE" id="PS51175"/>
    </source>
</evidence>
<dbReference type="EMBL" id="NPBY01000038">
    <property type="protein sequence ID" value="PAD76459.1"/>
    <property type="molecule type" value="Genomic_DNA"/>
</dbReference>
<feature type="region of interest" description="Disordered" evidence="2">
    <location>
        <begin position="1279"/>
        <end position="1322"/>
    </location>
</feature>
<dbReference type="SUPFAM" id="SSF48208">
    <property type="entry name" value="Six-hairpin glycosidases"/>
    <property type="match status" value="1"/>
</dbReference>
<dbReference type="SMART" id="SM00606">
    <property type="entry name" value="CBD_IV"/>
    <property type="match status" value="2"/>
</dbReference>
<dbReference type="Gene3D" id="3.30.2080.10">
    <property type="entry name" value="GH92 mannosidase domain"/>
    <property type="match status" value="1"/>
</dbReference>
<dbReference type="GO" id="GO:0030246">
    <property type="term" value="F:carbohydrate binding"/>
    <property type="evidence" value="ECO:0007669"/>
    <property type="project" value="InterPro"/>
</dbReference>
<dbReference type="SUPFAM" id="SSF49785">
    <property type="entry name" value="Galactose-binding domain-like"/>
    <property type="match status" value="4"/>
</dbReference>
<dbReference type="OrthoDB" id="9804511at2"/>
<dbReference type="InterPro" id="IPR012939">
    <property type="entry name" value="Glyco_hydro_92"/>
</dbReference>
<evidence type="ECO:0000256" key="2">
    <source>
        <dbReference type="SAM" id="MobiDB-lite"/>
    </source>
</evidence>
<feature type="domain" description="CBM6" evidence="4">
    <location>
        <begin position="1477"/>
        <end position="1619"/>
    </location>
</feature>
<dbReference type="InterPro" id="IPR008979">
    <property type="entry name" value="Galactose-bd-like_sf"/>
</dbReference>
<dbReference type="GO" id="GO:0005975">
    <property type="term" value="P:carbohydrate metabolic process"/>
    <property type="evidence" value="ECO:0007669"/>
    <property type="project" value="InterPro"/>
</dbReference>
<dbReference type="PANTHER" id="PTHR12143:SF39">
    <property type="entry name" value="SECRETED PROTEIN"/>
    <property type="match status" value="1"/>
</dbReference>
<dbReference type="Pfam" id="PF03422">
    <property type="entry name" value="CBM_6"/>
    <property type="match status" value="2"/>
</dbReference>
<dbReference type="GO" id="GO:0006516">
    <property type="term" value="P:glycoprotein catabolic process"/>
    <property type="evidence" value="ECO:0007669"/>
    <property type="project" value="TreeGrafter"/>
</dbReference>
<sequence length="1621" mass="178561">MGKRILSMIMTVLLLYSLIEPALPAGFAWAASGSAPGIETRNVALGAQVTASGQCNSNERPEFAVDGKADTKWCDNTSASIKWLKLDLGKEYTINQWVVQNAAISEKNNSPFWNTKNFRLQKSNDGTVWTDVDVVQNNAQTIVNRYLSEPVTAQYFRFYISQGAYDSNTVRLYELELYGVDAGEVPAYPPVNLAPIDYVDPFINTLGDNGQTNPGPTTPFGLVSLGPDSDGGAFSGYYYEDKHLKGFSHLRFSGVGCSGGGGNILLMPQTGAFTKNSNDYKQKYVKSSEQASPGYYAVHLDSGVGVELTASDNVGFHRYTFPASASEGSVLVDLSNSYAGMVNASLQVENNREISGMIQSKNVCGHGYYTMYFSIAFDQDFQSYTSWQGDDTGSVPVRTGASSGVWVTFDTTANQVVQAKVGLSPVSTEQAKYERDHDVANWDFDAQHAKVRNTWSELLGKIEITDHDEQNKRVFYTQLYHMFLHPNKVSSSLGTFKAGRDENTIRNTDEIGPDFEYYNGWTTWDDFRKYALFSVLEPHKYNNMVKSLVDLYKTRGAYTQWGEGYWPSPTVRNEFNGAVILDAYSKGFRDYDVYAALQGMAVDADNFSVNDGEISGKLEKARSAYFPMKLAEMIGDRDMYDKYKQVALSYKSLWNPDQVDENGDKYGFFTPNGRNVGPGDITAVGRYAYQGNLWTYRWSASQDINGLAELMGGKREMAKQLQDFFARDEYVAINEPDLEAPYLFNYLGMPYLTQYYVRQYTTEVVTQKYHNHGLYAHPIKSRVYRDDPEGYLPSMDDDAGGMSSWYVYSAMGLFPGNPGDANFLIGSPIFSEVKLHLDGGKTFTIKADGVSSQNRFIQSASLNGRQFDQAWISYVDVMNGGVLAFEMGPEPNTDWGASPEAAPPMHDYGTDVDNHLSRQTIIAEGEEWKYFDQGRYAGNGWTDAAYDDTGWSAGEAPLGYDNIGYVKTVVSYGPDANRKHPTTYFRKTFDVSDVNDILELEASLIRDDGAVVYLNGKEIIRTNMPQGPISYDTYANATVNNERDRNLYRIDPSYLVAGTNVLAAEVHQVNATSSDVAFEFSLNAVKRLEKPEAPTNPVVDDKANTFGWTYVPGYDNPADYQFSTDGGRSWQPVTANPQIVGPAAYEAGQVQVRVKADENLNRAAGEALVSDQAYTSDIKWDVFDLEAEVKRTGNMQVEVAGTLKGAYVDSAVAVIQLMSGHDQALVSSAIPVETGSFDISQTFNVNAGRYQVNIYLVDQYDGNIYNSLWLADPIVSQPEPVPVPEPEQPGQPEQPEPKPEPLPVPKPEPELPDDPVEPAPPVTDVRTIQFEGRTSWSTGVNTFNGNPLKTESGNGGTVVANTFDGAWLAYADLDFGAEGANRIAVEYTAPSDRTPADAALEFRLGSESGELLGTAALNNTGSGWNNYATAEALLNRTLTGKQTLYIVMKGSTTSSKPYIGNFDFFTWGYQKTRSDYANLELETSDEWSTAVNTFNQGPLKTEPGKSGRQVANTFDRAWLAYKGMDFGTSGVNHLSIEYASNSANCAADSAVEVRLGGVNGTLVGTIPVPPTGNGWGNYAVAEGQLTESLTGVHDVYLVLTGSVNSTHRYIGNFDRAEFTRQ</sequence>
<dbReference type="Gene3D" id="2.70.98.10">
    <property type="match status" value="1"/>
</dbReference>
<proteinExistence type="predicted"/>
<dbReference type="InterPro" id="IPR041371">
    <property type="entry name" value="GH92_N"/>
</dbReference>
<dbReference type="GO" id="GO:0005829">
    <property type="term" value="C:cytosol"/>
    <property type="evidence" value="ECO:0007669"/>
    <property type="project" value="TreeGrafter"/>
</dbReference>
<comment type="caution">
    <text evidence="5">The sequence shown here is derived from an EMBL/GenBank/DDBJ whole genome shotgun (WGS) entry which is preliminary data.</text>
</comment>
<feature type="domain" description="CBM6" evidence="4">
    <location>
        <begin position="1326"/>
        <end position="1468"/>
    </location>
</feature>
<dbReference type="InterPro" id="IPR005084">
    <property type="entry name" value="CBM6"/>
</dbReference>
<dbReference type="InterPro" id="IPR000421">
    <property type="entry name" value="FA58C"/>
</dbReference>
<dbReference type="Gene3D" id="1.20.1610.10">
    <property type="entry name" value="alpha-1,2-mannosidases domains"/>
    <property type="match status" value="1"/>
</dbReference>
<dbReference type="Gene3D" id="2.60.120.260">
    <property type="entry name" value="Galactose-binding domain-like"/>
    <property type="match status" value="4"/>
</dbReference>
<evidence type="ECO:0000259" key="3">
    <source>
        <dbReference type="PROSITE" id="PS50022"/>
    </source>
</evidence>
<dbReference type="Pfam" id="PF17678">
    <property type="entry name" value="Glyco_hydro_92N"/>
    <property type="match status" value="1"/>
</dbReference>
<dbReference type="Gene3D" id="1.20.1050.60">
    <property type="entry name" value="alpha-1,2-mannosidase"/>
    <property type="match status" value="1"/>
</dbReference>
<name>A0A268ETK2_9BACL</name>
<feature type="compositionally biased region" description="Pro residues" evidence="2">
    <location>
        <begin position="1279"/>
        <end position="1306"/>
    </location>
</feature>
<dbReference type="Pfam" id="PF00754">
    <property type="entry name" value="F5_F8_type_C"/>
    <property type="match status" value="1"/>
</dbReference>
<dbReference type="Proteomes" id="UP000215596">
    <property type="component" value="Unassembled WGS sequence"/>
</dbReference>
<gene>
    <name evidence="5" type="ORF">CHH67_12630</name>
</gene>
<dbReference type="InterPro" id="IPR050883">
    <property type="entry name" value="PNGase"/>
</dbReference>
<dbReference type="RefSeq" id="WP_095265539.1">
    <property type="nucleotide sequence ID" value="NZ_NPBY01000038.1"/>
</dbReference>
<dbReference type="PANTHER" id="PTHR12143">
    <property type="entry name" value="PEPTIDE N-GLYCANASE PNGASE -RELATED"/>
    <property type="match status" value="1"/>
</dbReference>
<evidence type="ECO:0000313" key="6">
    <source>
        <dbReference type="Proteomes" id="UP000215596"/>
    </source>
</evidence>
<accession>A0A268ETK2</accession>
<dbReference type="CDD" id="cd04084">
    <property type="entry name" value="CBM6_xylanase-like"/>
    <property type="match status" value="2"/>
</dbReference>
<dbReference type="InterPro" id="IPR006584">
    <property type="entry name" value="Cellulose-bd_IV"/>
</dbReference>
<dbReference type="InterPro" id="IPR014718">
    <property type="entry name" value="GH-type_carb-bd"/>
</dbReference>